<gene>
    <name evidence="2" type="ORF">OG350_35435</name>
</gene>
<sequence>MSANHTATIRTLVPHGGPSIDAYAESLFGHLPRSDQRRWARVYLEGLLTTSGKKSVRRLAAAVTESSTASQSLQQFINVSPWEWDPARTELARWTEHHRPVQAWILGITILPKRGDRSVGVHRRFIPHSGRMVNCQVAMGLFLLTESASVPVDWQLFLPDQWAEDARLRKLAHLPDAVQGRPLWSHVLDLVDSQAARTTQPHVPVVADFSGCPDIHRLATELTRRGRDFVMAVPPSALVRPSGPLGQQNRGLVTAREYLGSHQAQRPRTVIAALPDGRQRHVRVVSGLVQMPSSAGGASARHRMYRLFTQWRPEGERPARLWLSNITDGSIGELLSLAALECAAGPTRDSLVSRFGLLDFEGRSFPGWHHHVTLVSAAHAYHTLFGPDAGLPETVGGTA</sequence>
<dbReference type="InterPro" id="IPR038721">
    <property type="entry name" value="IS701-like_DDE_dom"/>
</dbReference>
<accession>A0ABZ1L3H3</accession>
<name>A0ABZ1L3H3_STRAH</name>
<dbReference type="SUPFAM" id="SSF53098">
    <property type="entry name" value="Ribonuclease H-like"/>
    <property type="match status" value="1"/>
</dbReference>
<organism evidence="2 3">
    <name type="scientific">Streptomyces achromogenes</name>
    <dbReference type="NCBI Taxonomy" id="67255"/>
    <lineage>
        <taxon>Bacteria</taxon>
        <taxon>Bacillati</taxon>
        <taxon>Actinomycetota</taxon>
        <taxon>Actinomycetes</taxon>
        <taxon>Kitasatosporales</taxon>
        <taxon>Streptomycetaceae</taxon>
        <taxon>Streptomyces</taxon>
    </lineage>
</organism>
<dbReference type="RefSeq" id="WP_405453672.1">
    <property type="nucleotide sequence ID" value="NZ_CP108164.1"/>
</dbReference>
<dbReference type="InterPro" id="IPR039365">
    <property type="entry name" value="IS701-like"/>
</dbReference>
<dbReference type="GeneID" id="97285850"/>
<evidence type="ECO:0000313" key="3">
    <source>
        <dbReference type="Proteomes" id="UP001622557"/>
    </source>
</evidence>
<dbReference type="Pfam" id="PF13546">
    <property type="entry name" value="DDE_5"/>
    <property type="match status" value="1"/>
</dbReference>
<protein>
    <submittedName>
        <fullName evidence="2">Transposase</fullName>
    </submittedName>
</protein>
<dbReference type="PANTHER" id="PTHR33627">
    <property type="entry name" value="TRANSPOSASE"/>
    <property type="match status" value="1"/>
</dbReference>
<proteinExistence type="predicted"/>
<dbReference type="InterPro" id="IPR012337">
    <property type="entry name" value="RNaseH-like_sf"/>
</dbReference>
<evidence type="ECO:0000313" key="2">
    <source>
        <dbReference type="EMBL" id="WTQ85271.1"/>
    </source>
</evidence>
<dbReference type="EMBL" id="CP108164">
    <property type="protein sequence ID" value="WTQ85271.1"/>
    <property type="molecule type" value="Genomic_DNA"/>
</dbReference>
<dbReference type="PANTHER" id="PTHR33627:SF1">
    <property type="entry name" value="TRANSPOSASE"/>
    <property type="match status" value="1"/>
</dbReference>
<dbReference type="Proteomes" id="UP001622557">
    <property type="component" value="Chromosome"/>
</dbReference>
<evidence type="ECO:0000259" key="1">
    <source>
        <dbReference type="Pfam" id="PF13546"/>
    </source>
</evidence>
<reference evidence="2 3" key="1">
    <citation type="submission" date="2022-10" db="EMBL/GenBank/DDBJ databases">
        <title>The complete genomes of actinobacterial strains from the NBC collection.</title>
        <authorList>
            <person name="Joergensen T.S."/>
            <person name="Alvarez Arevalo M."/>
            <person name="Sterndorff E.B."/>
            <person name="Faurdal D."/>
            <person name="Vuksanovic O."/>
            <person name="Mourched A.-S."/>
            <person name="Charusanti P."/>
            <person name="Shaw S."/>
            <person name="Blin K."/>
            <person name="Weber T."/>
        </authorList>
    </citation>
    <scope>NUCLEOTIDE SEQUENCE [LARGE SCALE GENOMIC DNA]</scope>
    <source>
        <strain evidence="2 3">NBC_00156</strain>
    </source>
</reference>
<feature type="domain" description="Transposase IS701-like DDE" evidence="1">
    <location>
        <begin position="27"/>
        <end position="252"/>
    </location>
</feature>
<keyword evidence="3" id="KW-1185">Reference proteome</keyword>